<gene>
    <name evidence="9" type="ORF">PITCH_A1800007</name>
</gene>
<dbReference type="SMART" id="SM01005">
    <property type="entry name" value="Ala_racemase_C"/>
    <property type="match status" value="1"/>
</dbReference>
<dbReference type="EMBL" id="OJIN01000091">
    <property type="protein sequence ID" value="SPD73321.1"/>
    <property type="molecule type" value="Genomic_DNA"/>
</dbReference>
<accession>A0A445MVD9</accession>
<evidence type="ECO:0000256" key="7">
    <source>
        <dbReference type="PIRSR" id="PIRSR600821-52"/>
    </source>
</evidence>
<evidence type="ECO:0000313" key="9">
    <source>
        <dbReference type="EMBL" id="SPD73321.1"/>
    </source>
</evidence>
<dbReference type="Gene3D" id="2.40.37.10">
    <property type="entry name" value="Lyase, Ornithine Decarboxylase, Chain A, domain 1"/>
    <property type="match status" value="1"/>
</dbReference>
<dbReference type="GO" id="GO:0030632">
    <property type="term" value="P:D-alanine biosynthetic process"/>
    <property type="evidence" value="ECO:0007669"/>
    <property type="project" value="UniProtKB-UniRule"/>
</dbReference>
<evidence type="ECO:0000256" key="6">
    <source>
        <dbReference type="PIRSR" id="PIRSR600821-50"/>
    </source>
</evidence>
<keyword evidence="3 5" id="KW-0663">Pyridoxal phosphate</keyword>
<feature type="modified residue" description="N6-(pyridoxal phosphate)lysine" evidence="5 6">
    <location>
        <position position="37"/>
    </location>
</feature>
<dbReference type="InterPro" id="IPR011079">
    <property type="entry name" value="Ala_racemase_C"/>
</dbReference>
<dbReference type="Pfam" id="PF00842">
    <property type="entry name" value="Ala_racemase_C"/>
    <property type="match status" value="1"/>
</dbReference>
<dbReference type="PRINTS" id="PR00992">
    <property type="entry name" value="ALARACEMASE"/>
</dbReference>
<evidence type="ECO:0000256" key="3">
    <source>
        <dbReference type="ARBA" id="ARBA00022898"/>
    </source>
</evidence>
<feature type="binding site" evidence="5 7">
    <location>
        <position position="313"/>
    </location>
    <ligand>
        <name>substrate</name>
    </ligand>
</feature>
<dbReference type="SUPFAM" id="SSF50621">
    <property type="entry name" value="Alanine racemase C-terminal domain-like"/>
    <property type="match status" value="1"/>
</dbReference>
<evidence type="ECO:0000256" key="5">
    <source>
        <dbReference type="HAMAP-Rule" id="MF_01201"/>
    </source>
</evidence>
<dbReference type="GO" id="GO:0030170">
    <property type="term" value="F:pyridoxal phosphate binding"/>
    <property type="evidence" value="ECO:0007669"/>
    <property type="project" value="UniProtKB-UniRule"/>
</dbReference>
<dbReference type="InterPro" id="IPR009006">
    <property type="entry name" value="Ala_racemase/Decarboxylase_C"/>
</dbReference>
<comment type="cofactor">
    <cofactor evidence="2 5 6">
        <name>pyridoxal 5'-phosphate</name>
        <dbReference type="ChEBI" id="CHEBI:597326"/>
    </cofactor>
</comment>
<dbReference type="CDD" id="cd00430">
    <property type="entry name" value="PLPDE_III_AR"/>
    <property type="match status" value="1"/>
</dbReference>
<dbReference type="SUPFAM" id="SSF51419">
    <property type="entry name" value="PLP-binding barrel"/>
    <property type="match status" value="1"/>
</dbReference>
<comment type="catalytic activity">
    <reaction evidence="1 5">
        <text>L-alanine = D-alanine</text>
        <dbReference type="Rhea" id="RHEA:20249"/>
        <dbReference type="ChEBI" id="CHEBI:57416"/>
        <dbReference type="ChEBI" id="CHEBI:57972"/>
        <dbReference type="EC" id="5.1.1.1"/>
    </reaction>
</comment>
<dbReference type="AlphaFoldDB" id="A0A445MVD9"/>
<keyword evidence="4 5" id="KW-0413">Isomerase</keyword>
<comment type="pathway">
    <text evidence="5">Amino-acid biosynthesis; D-alanine biosynthesis; D-alanine from L-alanine: step 1/1.</text>
</comment>
<dbReference type="GO" id="GO:0008784">
    <property type="term" value="F:alanine racemase activity"/>
    <property type="evidence" value="ECO:0007669"/>
    <property type="project" value="UniProtKB-UniRule"/>
</dbReference>
<dbReference type="PANTHER" id="PTHR30511">
    <property type="entry name" value="ALANINE RACEMASE"/>
    <property type="match status" value="1"/>
</dbReference>
<sequence length="373" mass="40828">MIIELNRTTIDLSALVYNLRLVRSMLRHDVRIMAIVKSDAYGHGLTQVSRTLEANGIDCLGVAFVYEALELRNSGIMTPIVVLSGIQTQQEASETVSNNFSTFIYDLEMAEFLDHEAERQNKKAAIHIKVDTGMGRLGVMHTDVVPFIKRISGLKHLDLVALASHFSCADNCESDFTATQIRLFRKVVEDVRSLGYPLPLNSIANTAGMVGHKDSHLEMVRLGISLYGGMPSPNFILPVSTRPVMSFSGRILQIRDLPDQTPISYGRRYYTNGPARTAIISAGYADGLPRGLSNSGSVLIAGKRRPIIGTVCMNLTICDITGMDEVREGDEAVFLGSQGGETITGDDMARSAGTISYEVFCSLGKRNKKVYIS</sequence>
<dbReference type="Gene3D" id="3.20.20.10">
    <property type="entry name" value="Alanine racemase"/>
    <property type="match status" value="1"/>
</dbReference>
<dbReference type="NCBIfam" id="TIGR00492">
    <property type="entry name" value="alr"/>
    <property type="match status" value="1"/>
</dbReference>
<dbReference type="PROSITE" id="PS00395">
    <property type="entry name" value="ALANINE_RACEMASE"/>
    <property type="match status" value="1"/>
</dbReference>
<dbReference type="FunFam" id="3.20.20.10:FF:000002">
    <property type="entry name" value="Alanine racemase"/>
    <property type="match status" value="1"/>
</dbReference>
<proteinExistence type="inferred from homology"/>
<dbReference type="GO" id="GO:0005829">
    <property type="term" value="C:cytosol"/>
    <property type="evidence" value="ECO:0007669"/>
    <property type="project" value="TreeGrafter"/>
</dbReference>
<feature type="domain" description="Alanine racemase C-terminal" evidence="8">
    <location>
        <begin position="244"/>
        <end position="372"/>
    </location>
</feature>
<dbReference type="Pfam" id="PF01168">
    <property type="entry name" value="Ala_racemase_N"/>
    <property type="match status" value="1"/>
</dbReference>
<comment type="similarity">
    <text evidence="5">Belongs to the alanine racemase family.</text>
</comment>
<name>A0A445MVD9_9BACT</name>
<dbReference type="InterPro" id="IPR029066">
    <property type="entry name" value="PLP-binding_barrel"/>
</dbReference>
<comment type="function">
    <text evidence="5">Catalyzes the interconversion of L-alanine and D-alanine. May also act on other amino acids.</text>
</comment>
<reference evidence="9" key="1">
    <citation type="submission" date="2018-01" db="EMBL/GenBank/DDBJ databases">
        <authorList>
            <person name="Regsiter A."/>
            <person name="William W."/>
        </authorList>
    </citation>
    <scope>NUCLEOTIDE SEQUENCE</scope>
    <source>
        <strain evidence="9">TRIP AH-1</strain>
    </source>
</reference>
<evidence type="ECO:0000259" key="8">
    <source>
        <dbReference type="SMART" id="SM01005"/>
    </source>
</evidence>
<feature type="active site" description="Proton acceptor; specific for L-alanine" evidence="5">
    <location>
        <position position="265"/>
    </location>
</feature>
<feature type="active site" description="Proton acceptor; specific for D-alanine" evidence="5">
    <location>
        <position position="37"/>
    </location>
</feature>
<dbReference type="HAMAP" id="MF_01201">
    <property type="entry name" value="Ala_racemase"/>
    <property type="match status" value="1"/>
</dbReference>
<dbReference type="EC" id="5.1.1.1" evidence="5"/>
<evidence type="ECO:0000256" key="2">
    <source>
        <dbReference type="ARBA" id="ARBA00001933"/>
    </source>
</evidence>
<dbReference type="InterPro" id="IPR001608">
    <property type="entry name" value="Ala_racemase_N"/>
</dbReference>
<feature type="binding site" evidence="5 7">
    <location>
        <position position="136"/>
    </location>
    <ligand>
        <name>substrate</name>
    </ligand>
</feature>
<dbReference type="InterPro" id="IPR000821">
    <property type="entry name" value="Ala_racemase"/>
</dbReference>
<dbReference type="InterPro" id="IPR020622">
    <property type="entry name" value="Ala_racemase_pyridoxalP-BS"/>
</dbReference>
<evidence type="ECO:0000256" key="1">
    <source>
        <dbReference type="ARBA" id="ARBA00000316"/>
    </source>
</evidence>
<protein>
    <recommendedName>
        <fullName evidence="5">Alanine racemase</fullName>
        <ecNumber evidence="5">5.1.1.1</ecNumber>
    </recommendedName>
</protein>
<evidence type="ECO:0000256" key="4">
    <source>
        <dbReference type="ARBA" id="ARBA00023235"/>
    </source>
</evidence>
<organism evidence="9">
    <name type="scientific">uncultured Desulfobacterium sp</name>
    <dbReference type="NCBI Taxonomy" id="201089"/>
    <lineage>
        <taxon>Bacteria</taxon>
        <taxon>Pseudomonadati</taxon>
        <taxon>Thermodesulfobacteriota</taxon>
        <taxon>Desulfobacteria</taxon>
        <taxon>Desulfobacterales</taxon>
        <taxon>Desulfobacteriaceae</taxon>
        <taxon>Desulfobacterium</taxon>
        <taxon>environmental samples</taxon>
    </lineage>
</organism>
<dbReference type="UniPathway" id="UPA00042">
    <property type="reaction ID" value="UER00497"/>
</dbReference>
<dbReference type="PANTHER" id="PTHR30511:SF0">
    <property type="entry name" value="ALANINE RACEMASE, CATABOLIC-RELATED"/>
    <property type="match status" value="1"/>
</dbReference>